<gene>
    <name evidence="1" type="ORF">L596_019942</name>
</gene>
<reference evidence="1 2" key="1">
    <citation type="journal article" date="2015" name="Genome Biol.">
        <title>Comparative genomics of Steinernema reveals deeply conserved gene regulatory networks.</title>
        <authorList>
            <person name="Dillman A.R."/>
            <person name="Macchietto M."/>
            <person name="Porter C.F."/>
            <person name="Rogers A."/>
            <person name="Williams B."/>
            <person name="Antoshechkin I."/>
            <person name="Lee M.M."/>
            <person name="Goodwin Z."/>
            <person name="Lu X."/>
            <person name="Lewis E.E."/>
            <person name="Goodrich-Blair H."/>
            <person name="Stock S.P."/>
            <person name="Adams B.J."/>
            <person name="Sternberg P.W."/>
            <person name="Mortazavi A."/>
        </authorList>
    </citation>
    <scope>NUCLEOTIDE SEQUENCE [LARGE SCALE GENOMIC DNA]</scope>
    <source>
        <strain evidence="1 2">ALL</strain>
    </source>
</reference>
<dbReference type="EMBL" id="AZBU02000006">
    <property type="protein sequence ID" value="TKR72508.1"/>
    <property type="molecule type" value="Genomic_DNA"/>
</dbReference>
<keyword evidence="2" id="KW-1185">Reference proteome</keyword>
<organism evidence="1 2">
    <name type="scientific">Steinernema carpocapsae</name>
    <name type="common">Entomopathogenic nematode</name>
    <dbReference type="NCBI Taxonomy" id="34508"/>
    <lineage>
        <taxon>Eukaryota</taxon>
        <taxon>Metazoa</taxon>
        <taxon>Ecdysozoa</taxon>
        <taxon>Nematoda</taxon>
        <taxon>Chromadorea</taxon>
        <taxon>Rhabditida</taxon>
        <taxon>Tylenchina</taxon>
        <taxon>Panagrolaimomorpha</taxon>
        <taxon>Strongyloidoidea</taxon>
        <taxon>Steinernematidae</taxon>
        <taxon>Steinernema</taxon>
    </lineage>
</organism>
<evidence type="ECO:0000313" key="1">
    <source>
        <dbReference type="EMBL" id="TKR72508.1"/>
    </source>
</evidence>
<reference evidence="1 2" key="2">
    <citation type="journal article" date="2019" name="G3 (Bethesda)">
        <title>Hybrid Assembly of the Genome of the Entomopathogenic Nematode Steinernema carpocapsae Identifies the X-Chromosome.</title>
        <authorList>
            <person name="Serra L."/>
            <person name="Macchietto M."/>
            <person name="Macias-Munoz A."/>
            <person name="McGill C.J."/>
            <person name="Rodriguez I.M."/>
            <person name="Rodriguez B."/>
            <person name="Murad R."/>
            <person name="Mortazavi A."/>
        </authorList>
    </citation>
    <scope>NUCLEOTIDE SEQUENCE [LARGE SCALE GENOMIC DNA]</scope>
    <source>
        <strain evidence="1 2">ALL</strain>
    </source>
</reference>
<protein>
    <submittedName>
        <fullName evidence="1">Uncharacterized protein</fullName>
    </submittedName>
</protein>
<dbReference type="Proteomes" id="UP000298663">
    <property type="component" value="Unassembled WGS sequence"/>
</dbReference>
<proteinExistence type="predicted"/>
<accession>A0A4U5MS96</accession>
<evidence type="ECO:0000313" key="2">
    <source>
        <dbReference type="Proteomes" id="UP000298663"/>
    </source>
</evidence>
<comment type="caution">
    <text evidence="1">The sequence shown here is derived from an EMBL/GenBank/DDBJ whole genome shotgun (WGS) entry which is preliminary data.</text>
</comment>
<sequence>MWSESRQSLKCENRSFGASIDLPVGRSTGQQPCGEEEGRLRLGRRCLQSRLPRRPCAANKQNRGTAGLPPRRACATYGGLLSLPDGQILGCDVGATRTTDVLAAAEEAEDDGRKDSWKWNAARFGLFCTCQLTLGGISGEFRAAIRRFNRKSNVYIRVFRFDRFRWIFGLFWNDLDLGSNSSF</sequence>
<name>A0A4U5MS96_STECR</name>
<dbReference type="AlphaFoldDB" id="A0A4U5MS96"/>